<dbReference type="EMBL" id="CM042020">
    <property type="protein sequence ID" value="KAI3822141.1"/>
    <property type="molecule type" value="Genomic_DNA"/>
</dbReference>
<evidence type="ECO:0000313" key="2">
    <source>
        <dbReference type="Proteomes" id="UP001056120"/>
    </source>
</evidence>
<evidence type="ECO:0000313" key="1">
    <source>
        <dbReference type="EMBL" id="KAI3822141.1"/>
    </source>
</evidence>
<reference evidence="1 2" key="2">
    <citation type="journal article" date="2022" name="Mol. Ecol. Resour.">
        <title>The genomes of chicory, endive, great burdock and yacon provide insights into Asteraceae paleo-polyploidization history and plant inulin production.</title>
        <authorList>
            <person name="Fan W."/>
            <person name="Wang S."/>
            <person name="Wang H."/>
            <person name="Wang A."/>
            <person name="Jiang F."/>
            <person name="Liu H."/>
            <person name="Zhao H."/>
            <person name="Xu D."/>
            <person name="Zhang Y."/>
        </authorList>
    </citation>
    <scope>NUCLEOTIDE SEQUENCE [LARGE SCALE GENOMIC DNA]</scope>
    <source>
        <strain evidence="2">cv. Yunnan</strain>
        <tissue evidence="1">Leaves</tissue>
    </source>
</reference>
<reference evidence="2" key="1">
    <citation type="journal article" date="2022" name="Mol. Ecol. Resour.">
        <title>The genomes of chicory, endive, great burdock and yacon provide insights into Asteraceae palaeo-polyploidization history and plant inulin production.</title>
        <authorList>
            <person name="Fan W."/>
            <person name="Wang S."/>
            <person name="Wang H."/>
            <person name="Wang A."/>
            <person name="Jiang F."/>
            <person name="Liu H."/>
            <person name="Zhao H."/>
            <person name="Xu D."/>
            <person name="Zhang Y."/>
        </authorList>
    </citation>
    <scope>NUCLEOTIDE SEQUENCE [LARGE SCALE GENOMIC DNA]</scope>
    <source>
        <strain evidence="2">cv. Yunnan</strain>
    </source>
</reference>
<dbReference type="Proteomes" id="UP001056120">
    <property type="component" value="Linkage Group LG03"/>
</dbReference>
<comment type="caution">
    <text evidence="1">The sequence shown here is derived from an EMBL/GenBank/DDBJ whole genome shotgun (WGS) entry which is preliminary data.</text>
</comment>
<sequence>MSTTISSSPAYSRFPLNSQTRSFKTTTRHRGNVGEDQRQKARTRSLFPLKLFSDMVRMEDVAAPTELAKHVVLVVICGENILVVVARINQKIHQANILVVVARINVAVSEQI</sequence>
<gene>
    <name evidence="1" type="ORF">L1987_09723</name>
</gene>
<keyword evidence="2" id="KW-1185">Reference proteome</keyword>
<protein>
    <submittedName>
        <fullName evidence="1">Uncharacterized protein</fullName>
    </submittedName>
</protein>
<organism evidence="1 2">
    <name type="scientific">Smallanthus sonchifolius</name>
    <dbReference type="NCBI Taxonomy" id="185202"/>
    <lineage>
        <taxon>Eukaryota</taxon>
        <taxon>Viridiplantae</taxon>
        <taxon>Streptophyta</taxon>
        <taxon>Embryophyta</taxon>
        <taxon>Tracheophyta</taxon>
        <taxon>Spermatophyta</taxon>
        <taxon>Magnoliopsida</taxon>
        <taxon>eudicotyledons</taxon>
        <taxon>Gunneridae</taxon>
        <taxon>Pentapetalae</taxon>
        <taxon>asterids</taxon>
        <taxon>campanulids</taxon>
        <taxon>Asterales</taxon>
        <taxon>Asteraceae</taxon>
        <taxon>Asteroideae</taxon>
        <taxon>Heliantheae alliance</taxon>
        <taxon>Millerieae</taxon>
        <taxon>Smallanthus</taxon>
    </lineage>
</organism>
<proteinExistence type="predicted"/>
<name>A0ACB9JQ52_9ASTR</name>
<accession>A0ACB9JQ52</accession>